<dbReference type="Pfam" id="PF00389">
    <property type="entry name" value="2-Hacid_dh"/>
    <property type="match status" value="1"/>
</dbReference>
<dbReference type="InterPro" id="IPR050223">
    <property type="entry name" value="D-isomer_2-hydroxyacid_DH"/>
</dbReference>
<dbReference type="AlphaFoldDB" id="A0AAN8UMV3"/>
<gene>
    <name evidence="3" type="ORF">RJ641_016892</name>
</gene>
<protein>
    <submittedName>
        <fullName evidence="3">D-isomer specific 2-hydroxyacid dehydrogenase, catalytic domain</fullName>
    </submittedName>
</protein>
<dbReference type="GO" id="GO:0030267">
    <property type="term" value="F:glyoxylate reductase (NADPH) activity"/>
    <property type="evidence" value="ECO:0007669"/>
    <property type="project" value="TreeGrafter"/>
</dbReference>
<dbReference type="EMBL" id="JBAMMX010000022">
    <property type="protein sequence ID" value="KAK6918470.1"/>
    <property type="molecule type" value="Genomic_DNA"/>
</dbReference>
<dbReference type="PANTHER" id="PTHR10996:SF179">
    <property type="entry name" value="D-ISOMER SPECIFIC 2-HYDROXYACID DEHYDROGENASE FAMILY PROTEIN-RELATED"/>
    <property type="match status" value="1"/>
</dbReference>
<dbReference type="GO" id="GO:0051287">
    <property type="term" value="F:NAD binding"/>
    <property type="evidence" value="ECO:0007669"/>
    <property type="project" value="InterPro"/>
</dbReference>
<dbReference type="Proteomes" id="UP001370490">
    <property type="component" value="Unassembled WGS sequence"/>
</dbReference>
<proteinExistence type="predicted"/>
<evidence type="ECO:0000259" key="2">
    <source>
        <dbReference type="Pfam" id="PF00389"/>
    </source>
</evidence>
<evidence type="ECO:0000313" key="3">
    <source>
        <dbReference type="EMBL" id="KAK6918470.1"/>
    </source>
</evidence>
<dbReference type="GO" id="GO:0016618">
    <property type="term" value="F:hydroxypyruvate reductase [NAD(P)H] activity"/>
    <property type="evidence" value="ECO:0007669"/>
    <property type="project" value="TreeGrafter"/>
</dbReference>
<dbReference type="GO" id="GO:0005829">
    <property type="term" value="C:cytosol"/>
    <property type="evidence" value="ECO:0007669"/>
    <property type="project" value="TreeGrafter"/>
</dbReference>
<evidence type="ECO:0000313" key="4">
    <source>
        <dbReference type="Proteomes" id="UP001370490"/>
    </source>
</evidence>
<evidence type="ECO:0000256" key="1">
    <source>
        <dbReference type="ARBA" id="ARBA00023002"/>
    </source>
</evidence>
<organism evidence="3 4">
    <name type="scientific">Dillenia turbinata</name>
    <dbReference type="NCBI Taxonomy" id="194707"/>
    <lineage>
        <taxon>Eukaryota</taxon>
        <taxon>Viridiplantae</taxon>
        <taxon>Streptophyta</taxon>
        <taxon>Embryophyta</taxon>
        <taxon>Tracheophyta</taxon>
        <taxon>Spermatophyta</taxon>
        <taxon>Magnoliopsida</taxon>
        <taxon>eudicotyledons</taxon>
        <taxon>Gunneridae</taxon>
        <taxon>Pentapetalae</taxon>
        <taxon>Dilleniales</taxon>
        <taxon>Dilleniaceae</taxon>
        <taxon>Dillenia</taxon>
    </lineage>
</organism>
<comment type="caution">
    <text evidence="3">The sequence shown here is derived from an EMBL/GenBank/DDBJ whole genome shotgun (WGS) entry which is preliminary data.</text>
</comment>
<dbReference type="PANTHER" id="PTHR10996">
    <property type="entry name" value="2-HYDROXYACID DEHYDROGENASE-RELATED"/>
    <property type="match status" value="1"/>
</dbReference>
<feature type="domain" description="D-isomer specific 2-hydroxyacid dehydrogenase catalytic" evidence="2">
    <location>
        <begin position="14"/>
        <end position="62"/>
    </location>
</feature>
<keyword evidence="4" id="KW-1185">Reference proteome</keyword>
<accession>A0AAN8UMV3</accession>
<dbReference type="SUPFAM" id="SSF52283">
    <property type="entry name" value="Formate/glycerate dehydrogenase catalytic domain-like"/>
    <property type="match status" value="1"/>
</dbReference>
<reference evidence="3 4" key="1">
    <citation type="submission" date="2023-12" db="EMBL/GenBank/DDBJ databases">
        <title>A high-quality genome assembly for Dillenia turbinata (Dilleniales).</title>
        <authorList>
            <person name="Chanderbali A."/>
        </authorList>
    </citation>
    <scope>NUCLEOTIDE SEQUENCE [LARGE SCALE GENOMIC DNA]</scope>
    <source>
        <strain evidence="3">LSX21</strain>
        <tissue evidence="3">Leaf</tissue>
    </source>
</reference>
<dbReference type="Gene3D" id="3.40.50.720">
    <property type="entry name" value="NAD(P)-binding Rossmann-like Domain"/>
    <property type="match status" value="1"/>
</dbReference>
<keyword evidence="1" id="KW-0560">Oxidoreductase</keyword>
<sequence length="76" mass="8123">MVTHSRGMPITVDGVLRHLPSLRLFATTSTGVIHIGISECHSRGISVTNAGNVISEGVADMAVYKCLVSMVDEKKK</sequence>
<name>A0AAN8UMV3_9MAGN</name>
<dbReference type="InterPro" id="IPR006139">
    <property type="entry name" value="D-isomer_2_OHA_DH_cat_dom"/>
</dbReference>